<dbReference type="InterPro" id="IPR001452">
    <property type="entry name" value="SH3_domain"/>
</dbReference>
<name>A0A914DYC2_9BILA</name>
<proteinExistence type="predicted"/>
<evidence type="ECO:0000256" key="1">
    <source>
        <dbReference type="ARBA" id="ARBA00022443"/>
    </source>
</evidence>
<dbReference type="PANTHER" id="PTHR12287:SF23">
    <property type="entry name" value="AROUSER, ISOFORM A-RELATED"/>
    <property type="match status" value="1"/>
</dbReference>
<keyword evidence="1 2" id="KW-0728">SH3 domain</keyword>
<feature type="domain" description="SH3" evidence="3">
    <location>
        <begin position="21"/>
        <end position="80"/>
    </location>
</feature>
<dbReference type="Pfam" id="PF07653">
    <property type="entry name" value="SH3_2"/>
    <property type="match status" value="1"/>
</dbReference>
<dbReference type="PROSITE" id="PS50002">
    <property type="entry name" value="SH3"/>
    <property type="match status" value="1"/>
</dbReference>
<dbReference type="GO" id="GO:0003779">
    <property type="term" value="F:actin binding"/>
    <property type="evidence" value="ECO:0007669"/>
    <property type="project" value="TreeGrafter"/>
</dbReference>
<dbReference type="PANTHER" id="PTHR12287">
    <property type="entry name" value="EPIDERMAL GROWTH FACTOR RECEPTOR KINASE SUBSTRATE EPS8-RELATED PROTEIN"/>
    <property type="match status" value="1"/>
</dbReference>
<dbReference type="InterPro" id="IPR036028">
    <property type="entry name" value="SH3-like_dom_sf"/>
</dbReference>
<dbReference type="WBParaSite" id="ACRNAN_scaffold4452.g24941.t1">
    <property type="protein sequence ID" value="ACRNAN_scaffold4452.g24941.t1"/>
    <property type="gene ID" value="ACRNAN_scaffold4452.g24941"/>
</dbReference>
<evidence type="ECO:0000313" key="4">
    <source>
        <dbReference type="Proteomes" id="UP000887540"/>
    </source>
</evidence>
<accession>A0A914DYC2</accession>
<dbReference type="AlphaFoldDB" id="A0A914DYC2"/>
<dbReference type="SUPFAM" id="SSF50044">
    <property type="entry name" value="SH3-domain"/>
    <property type="match status" value="1"/>
</dbReference>
<protein>
    <submittedName>
        <fullName evidence="5">SH3 domain-containing protein</fullName>
    </submittedName>
</protein>
<dbReference type="GO" id="GO:0005886">
    <property type="term" value="C:plasma membrane"/>
    <property type="evidence" value="ECO:0007669"/>
    <property type="project" value="TreeGrafter"/>
</dbReference>
<reference evidence="5" key="1">
    <citation type="submission" date="2022-11" db="UniProtKB">
        <authorList>
            <consortium name="WormBaseParasite"/>
        </authorList>
    </citation>
    <scope>IDENTIFICATION</scope>
</reference>
<keyword evidence="4" id="KW-1185">Reference proteome</keyword>
<dbReference type="GO" id="GO:0007266">
    <property type="term" value="P:Rho protein signal transduction"/>
    <property type="evidence" value="ECO:0007669"/>
    <property type="project" value="TreeGrafter"/>
</dbReference>
<evidence type="ECO:0000256" key="2">
    <source>
        <dbReference type="PROSITE-ProRule" id="PRU00192"/>
    </source>
</evidence>
<dbReference type="InterPro" id="IPR039801">
    <property type="entry name" value="EPS8-like"/>
</dbReference>
<organism evidence="4 5">
    <name type="scientific">Acrobeloides nanus</name>
    <dbReference type="NCBI Taxonomy" id="290746"/>
    <lineage>
        <taxon>Eukaryota</taxon>
        <taxon>Metazoa</taxon>
        <taxon>Ecdysozoa</taxon>
        <taxon>Nematoda</taxon>
        <taxon>Chromadorea</taxon>
        <taxon>Rhabditida</taxon>
        <taxon>Tylenchina</taxon>
        <taxon>Cephalobomorpha</taxon>
        <taxon>Cephaloboidea</taxon>
        <taxon>Cephalobidae</taxon>
        <taxon>Acrobeloides</taxon>
    </lineage>
</organism>
<sequence length="83" mass="9660">MPLTHRYANENLIAPTHADFNKKMFARVNWTHEAENKQQISVIAGEYVEVMDNTQDWWKVRGTNNKVGYIPGNYLVVVKLPEE</sequence>
<dbReference type="Proteomes" id="UP000887540">
    <property type="component" value="Unplaced"/>
</dbReference>
<dbReference type="GO" id="GO:0035023">
    <property type="term" value="P:regulation of Rho protein signal transduction"/>
    <property type="evidence" value="ECO:0007669"/>
    <property type="project" value="TreeGrafter"/>
</dbReference>
<evidence type="ECO:0000313" key="5">
    <source>
        <dbReference type="WBParaSite" id="ACRNAN_scaffold4452.g24941.t1"/>
    </source>
</evidence>
<dbReference type="Gene3D" id="2.30.30.40">
    <property type="entry name" value="SH3 Domains"/>
    <property type="match status" value="1"/>
</dbReference>
<dbReference type="SMART" id="SM00326">
    <property type="entry name" value="SH3"/>
    <property type="match status" value="1"/>
</dbReference>
<evidence type="ECO:0000259" key="3">
    <source>
        <dbReference type="PROSITE" id="PS50002"/>
    </source>
</evidence>